<keyword evidence="4" id="KW-1185">Reference proteome</keyword>
<feature type="transmembrane region" description="Helical" evidence="1">
    <location>
        <begin position="190"/>
        <end position="209"/>
    </location>
</feature>
<gene>
    <name evidence="2" type="primary">UL11</name>
    <name evidence="2" type="ORF">CCMVgp014</name>
</gene>
<keyword evidence="1" id="KW-0472">Membrane</keyword>
<dbReference type="Proteomes" id="UP000099188">
    <property type="component" value="Segment"/>
</dbReference>
<organism evidence="2 4">
    <name type="scientific">Panine betaherpesvirus 2</name>
    <name type="common">Chimpanzee cytomegalovirus</name>
    <dbReference type="NCBI Taxonomy" id="188763"/>
    <lineage>
        <taxon>Viruses</taxon>
        <taxon>Duplodnaviria</taxon>
        <taxon>Heunggongvirae</taxon>
        <taxon>Peploviricota</taxon>
        <taxon>Herviviricetes</taxon>
        <taxon>Herpesvirales</taxon>
        <taxon>Orthoherpesviridae</taxon>
        <taxon>Betaherpesvirinae</taxon>
        <taxon>Cytomegalovirus</taxon>
        <taxon>Cytomegalovirus paninebeta2</taxon>
    </lineage>
</organism>
<dbReference type="KEGG" id="vg:935578"/>
<dbReference type="RefSeq" id="NP_612656.1">
    <property type="nucleotide sequence ID" value="NC_003521.1"/>
</dbReference>
<accession>Q8QS75</accession>
<evidence type="ECO:0000313" key="3">
    <source>
        <dbReference type="EMBL" id="QXV67764.1"/>
    </source>
</evidence>
<dbReference type="Gene3D" id="2.60.40.10">
    <property type="entry name" value="Immunoglobulins"/>
    <property type="match status" value="1"/>
</dbReference>
<dbReference type="GeneID" id="935578"/>
<dbReference type="EMBL" id="MZ151943">
    <property type="protein sequence ID" value="QXV67764.1"/>
    <property type="molecule type" value="Genomic_DNA"/>
</dbReference>
<proteinExistence type="predicted"/>
<evidence type="ECO:0000256" key="1">
    <source>
        <dbReference type="SAM" id="Phobius"/>
    </source>
</evidence>
<sequence>MCHRRLEWFCKTSFYAAMICVFVTSTDLQNACVEEKARQGSNVTFDAIRYSGKNQSTYWFRGSRYNADMMCNFTGNLTVHSTEIRLNYTCQRNFSLTLINVTSEYSNKYYTRTTVRSTSTNSWSFDTCFKLTVTIVKPPKPKRTTTLKRPQEPVTKPKTTYVDRYYDGFGATIAVSPGIVSSQRQSATTISIWICLISIVVIVVILFYFRIPQKLLLPFMCPRPKDETLMIPQTEL</sequence>
<dbReference type="InterPro" id="IPR013783">
    <property type="entry name" value="Ig-like_fold"/>
</dbReference>
<reference evidence="2 4" key="1">
    <citation type="journal article" date="2003" name="J. Gen. Virol.">
        <title>The human cytomegalovirus genome revisited: comparison with the chimpanzee cytomegalovirus genome.</title>
        <authorList>
            <person name="Davison A.J."/>
            <person name="Dolan A."/>
            <person name="Akter P."/>
            <person name="Addison C."/>
            <person name="Dargan D.J."/>
            <person name="Alcendor D.J."/>
            <person name="McGeoch D.J."/>
            <person name="Hayward G.S."/>
        </authorList>
    </citation>
    <scope>NUCLEOTIDE SEQUENCE [LARGE SCALE GENOMIC DNA]</scope>
    <source>
        <strain evidence="2">Heberling</strain>
    </source>
</reference>
<keyword evidence="1" id="KW-0812">Transmembrane</keyword>
<evidence type="ECO:0000313" key="2">
    <source>
        <dbReference type="EMBL" id="AAM00662.1"/>
    </source>
</evidence>
<protein>
    <submittedName>
        <fullName evidence="2">Membrane glycoprotein UL11</fullName>
    </submittedName>
</protein>
<reference evidence="3" key="2">
    <citation type="submission" date="2021-05" db="EMBL/GenBank/DDBJ databases">
        <title>Cloning and multi-omic analysis of chimpanzee cytomegalovirus: a resource for comparative functional genomics.</title>
        <authorList>
            <person name="Phan Q.V."/>
        </authorList>
    </citation>
    <scope>NUCLEOTIDE SEQUENCE</scope>
    <source>
        <strain evidence="3">Heberling</strain>
    </source>
</reference>
<dbReference type="EMBL" id="AF480884">
    <property type="protein sequence ID" value="AAM00662.1"/>
    <property type="molecule type" value="Genomic_DNA"/>
</dbReference>
<name>Q8QS75_9BETA</name>
<keyword evidence="1" id="KW-1133">Transmembrane helix</keyword>
<evidence type="ECO:0000313" key="4">
    <source>
        <dbReference type="Proteomes" id="UP000099188"/>
    </source>
</evidence>